<comment type="caution">
    <text evidence="2">The sequence shown here is derived from an EMBL/GenBank/DDBJ whole genome shotgun (WGS) entry which is preliminary data.</text>
</comment>
<organism evidence="2 3">
    <name type="scientific">Spirosoma oryzae</name>
    <dbReference type="NCBI Taxonomy" id="1469603"/>
    <lineage>
        <taxon>Bacteria</taxon>
        <taxon>Pseudomonadati</taxon>
        <taxon>Bacteroidota</taxon>
        <taxon>Cytophagia</taxon>
        <taxon>Cytophagales</taxon>
        <taxon>Cytophagaceae</taxon>
        <taxon>Spirosoma</taxon>
    </lineage>
</organism>
<protein>
    <recommendedName>
        <fullName evidence="4">DUF2975 family protein</fullName>
    </recommendedName>
</protein>
<accession>A0A2T0TN29</accession>
<feature type="transmembrane region" description="Helical" evidence="1">
    <location>
        <begin position="132"/>
        <end position="148"/>
    </location>
</feature>
<feature type="transmembrane region" description="Helical" evidence="1">
    <location>
        <begin position="79"/>
        <end position="96"/>
    </location>
</feature>
<gene>
    <name evidence="2" type="ORF">CLV58_101186</name>
</gene>
<name>A0A2T0TN29_9BACT</name>
<feature type="transmembrane region" description="Helical" evidence="1">
    <location>
        <begin position="39"/>
        <end position="59"/>
    </location>
</feature>
<dbReference type="RefSeq" id="WP_106135874.1">
    <property type="nucleotide sequence ID" value="NZ_PVTE01000001.1"/>
</dbReference>
<proteinExistence type="predicted"/>
<keyword evidence="3" id="KW-1185">Reference proteome</keyword>
<dbReference type="EMBL" id="PVTE01000001">
    <property type="protein sequence ID" value="PRY47120.1"/>
    <property type="molecule type" value="Genomic_DNA"/>
</dbReference>
<dbReference type="OrthoDB" id="960286at2"/>
<reference evidence="2 3" key="1">
    <citation type="submission" date="2018-03" db="EMBL/GenBank/DDBJ databases">
        <title>Genomic Encyclopedia of Archaeal and Bacterial Type Strains, Phase II (KMG-II): from individual species to whole genera.</title>
        <authorList>
            <person name="Goeker M."/>
        </authorList>
    </citation>
    <scope>NUCLEOTIDE SEQUENCE [LARGE SCALE GENOMIC DNA]</scope>
    <source>
        <strain evidence="2 3">DSM 28354</strain>
    </source>
</reference>
<evidence type="ECO:0008006" key="4">
    <source>
        <dbReference type="Google" id="ProtNLM"/>
    </source>
</evidence>
<keyword evidence="1" id="KW-0812">Transmembrane</keyword>
<evidence type="ECO:0000313" key="3">
    <source>
        <dbReference type="Proteomes" id="UP000238375"/>
    </source>
</evidence>
<feature type="transmembrane region" description="Helical" evidence="1">
    <location>
        <begin position="7"/>
        <end position="27"/>
    </location>
</feature>
<sequence length="162" mass="18688">MKIINVLFWGVSILIGLECLLFTYRGVSIIGEYSGVLRWMWVFKIATYMGIVAIGFLVFRMKKTFNKRGFLELTSVKQLRSVGLLALVVAMLNSFANAGMDTWHYYKKEVSFQEAQGQFTLYLFEHIFDHSLIIYVLVLSILMLSYFAQNAIAVKRENEAFI</sequence>
<dbReference type="AlphaFoldDB" id="A0A2T0TN29"/>
<evidence type="ECO:0000256" key="1">
    <source>
        <dbReference type="SAM" id="Phobius"/>
    </source>
</evidence>
<dbReference type="Proteomes" id="UP000238375">
    <property type="component" value="Unassembled WGS sequence"/>
</dbReference>
<keyword evidence="1" id="KW-1133">Transmembrane helix</keyword>
<keyword evidence="1" id="KW-0472">Membrane</keyword>
<evidence type="ECO:0000313" key="2">
    <source>
        <dbReference type="EMBL" id="PRY47120.1"/>
    </source>
</evidence>